<dbReference type="InterPro" id="IPR000897">
    <property type="entry name" value="SRP54_GTPase_dom"/>
</dbReference>
<dbReference type="GO" id="GO:0006616">
    <property type="term" value="P:SRP-dependent cotranslational protein targeting to membrane, translocation"/>
    <property type="evidence" value="ECO:0000318"/>
    <property type="project" value="GO_Central"/>
</dbReference>
<gene>
    <name evidence="4" type="ORF">RCOM_1044920</name>
</gene>
<sequence length="194" mass="21516">MLDPGKPSFCTEKNKLSVVSWFTRLRKIYNMRQICILISEKSISQAAFDQAQAFKQRVAVGAMVITKMDGHAKGGVALSAVAATNSLVIFIGTGEHMSNFQQFDAQSFVSLLSGMGDLSGFNEKVHEIVPKDQQAELLQKLLKGNFTLRTMNEQNQNMLRMGSVSQLISLLKDWTSYGVKRLSVTHGHNGFNDK</sequence>
<dbReference type="InterPro" id="IPR022941">
    <property type="entry name" value="SRP54"/>
</dbReference>
<dbReference type="InterPro" id="IPR042101">
    <property type="entry name" value="SRP54_N_sf"/>
</dbReference>
<evidence type="ECO:0000313" key="4">
    <source>
        <dbReference type="EMBL" id="EEF38930.1"/>
    </source>
</evidence>
<evidence type="ECO:0000259" key="3">
    <source>
        <dbReference type="SMART" id="SM00962"/>
    </source>
</evidence>
<dbReference type="InParanoid" id="B9SBV2"/>
<accession>B9SBV2</accession>
<dbReference type="GO" id="GO:0005829">
    <property type="term" value="C:cytosol"/>
    <property type="evidence" value="ECO:0000318"/>
    <property type="project" value="GO_Central"/>
</dbReference>
<dbReference type="InterPro" id="IPR036891">
    <property type="entry name" value="Signal_recog_part_SRP54_M_sf"/>
</dbReference>
<evidence type="ECO:0000256" key="2">
    <source>
        <dbReference type="ARBA" id="ARBA00023134"/>
    </source>
</evidence>
<dbReference type="STRING" id="3988.B9SBV2"/>
<dbReference type="GO" id="GO:0003924">
    <property type="term" value="F:GTPase activity"/>
    <property type="evidence" value="ECO:0007669"/>
    <property type="project" value="InterPro"/>
</dbReference>
<reference evidence="5" key="1">
    <citation type="journal article" date="2010" name="Nat. Biotechnol.">
        <title>Draft genome sequence of the oilseed species Ricinus communis.</title>
        <authorList>
            <person name="Chan A.P."/>
            <person name="Crabtree J."/>
            <person name="Zhao Q."/>
            <person name="Lorenzi H."/>
            <person name="Orvis J."/>
            <person name="Puiu D."/>
            <person name="Melake-Berhan A."/>
            <person name="Jones K.M."/>
            <person name="Redman J."/>
            <person name="Chen G."/>
            <person name="Cahoon E.B."/>
            <person name="Gedil M."/>
            <person name="Stanke M."/>
            <person name="Haas B.J."/>
            <person name="Wortman J.R."/>
            <person name="Fraser-Liggett C.M."/>
            <person name="Ravel J."/>
            <person name="Rabinowicz P.D."/>
        </authorList>
    </citation>
    <scope>NUCLEOTIDE SEQUENCE [LARGE SCALE GENOMIC DNA]</scope>
    <source>
        <strain evidence="5">cv. Hale</strain>
    </source>
</reference>
<organism evidence="4 5">
    <name type="scientific">Ricinus communis</name>
    <name type="common">Castor bean</name>
    <dbReference type="NCBI Taxonomy" id="3988"/>
    <lineage>
        <taxon>Eukaryota</taxon>
        <taxon>Viridiplantae</taxon>
        <taxon>Streptophyta</taxon>
        <taxon>Embryophyta</taxon>
        <taxon>Tracheophyta</taxon>
        <taxon>Spermatophyta</taxon>
        <taxon>Magnoliopsida</taxon>
        <taxon>eudicotyledons</taxon>
        <taxon>Gunneridae</taxon>
        <taxon>Pentapetalae</taxon>
        <taxon>rosids</taxon>
        <taxon>fabids</taxon>
        <taxon>Malpighiales</taxon>
        <taxon>Euphorbiaceae</taxon>
        <taxon>Acalyphoideae</taxon>
        <taxon>Acalypheae</taxon>
        <taxon>Ricinus</taxon>
    </lineage>
</organism>
<dbReference type="Gene3D" id="1.10.260.30">
    <property type="entry name" value="Signal recognition particle, SRP54 subunit, M-domain"/>
    <property type="match status" value="1"/>
</dbReference>
<evidence type="ECO:0000256" key="1">
    <source>
        <dbReference type="ARBA" id="ARBA00022741"/>
    </source>
</evidence>
<name>B9SBV2_RICCO</name>
<protein>
    <submittedName>
        <fullName evidence="4">Signal recognition particle 54 kD protein, putative</fullName>
    </submittedName>
</protein>
<proteinExistence type="predicted"/>
<dbReference type="Proteomes" id="UP000008311">
    <property type="component" value="Unassembled WGS sequence"/>
</dbReference>
<dbReference type="Gene3D" id="1.20.120.140">
    <property type="entry name" value="Signal recognition particle SRP54, nucleotide-binding domain"/>
    <property type="match status" value="1"/>
</dbReference>
<dbReference type="PANTHER" id="PTHR11564:SF5">
    <property type="entry name" value="SIGNAL RECOGNITION PARTICLE SUBUNIT SRP54"/>
    <property type="match status" value="1"/>
</dbReference>
<evidence type="ECO:0000313" key="5">
    <source>
        <dbReference type="Proteomes" id="UP000008311"/>
    </source>
</evidence>
<dbReference type="GO" id="GO:0030942">
    <property type="term" value="F:endoplasmic reticulum signal peptide binding"/>
    <property type="evidence" value="ECO:0000318"/>
    <property type="project" value="GO_Central"/>
</dbReference>
<keyword evidence="5" id="KW-1185">Reference proteome</keyword>
<dbReference type="PANTHER" id="PTHR11564">
    <property type="entry name" value="SIGNAL RECOGNITION PARTICLE 54K PROTEIN SRP54"/>
    <property type="match status" value="1"/>
</dbReference>
<dbReference type="GO" id="GO:0005525">
    <property type="term" value="F:GTP binding"/>
    <property type="evidence" value="ECO:0007669"/>
    <property type="project" value="UniProtKB-KW"/>
</dbReference>
<dbReference type="GO" id="GO:0008312">
    <property type="term" value="F:7S RNA binding"/>
    <property type="evidence" value="ECO:0000318"/>
    <property type="project" value="GO_Central"/>
</dbReference>
<dbReference type="InterPro" id="IPR027417">
    <property type="entry name" value="P-loop_NTPase"/>
</dbReference>
<dbReference type="Pfam" id="PF00448">
    <property type="entry name" value="SRP54"/>
    <property type="match status" value="1"/>
</dbReference>
<dbReference type="EMBL" id="EQ973917">
    <property type="protein sequence ID" value="EEF38930.1"/>
    <property type="molecule type" value="Genomic_DNA"/>
</dbReference>
<keyword evidence="2" id="KW-0342">GTP-binding</keyword>
<dbReference type="AlphaFoldDB" id="B9SBV2"/>
<dbReference type="SUPFAM" id="SSF52540">
    <property type="entry name" value="P-loop containing nucleoside triphosphate hydrolases"/>
    <property type="match status" value="1"/>
</dbReference>
<dbReference type="Gene3D" id="3.40.50.300">
    <property type="entry name" value="P-loop containing nucleotide triphosphate hydrolases"/>
    <property type="match status" value="1"/>
</dbReference>
<dbReference type="SUPFAM" id="SSF47446">
    <property type="entry name" value="Signal peptide-binding domain"/>
    <property type="match status" value="1"/>
</dbReference>
<keyword evidence="1" id="KW-0547">Nucleotide-binding</keyword>
<feature type="domain" description="SRP54-type proteins GTP-binding" evidence="3">
    <location>
        <begin position="8"/>
        <end position="114"/>
    </location>
</feature>
<dbReference type="GO" id="GO:0005786">
    <property type="term" value="C:signal recognition particle, endoplasmic reticulum targeting"/>
    <property type="evidence" value="ECO:0000318"/>
    <property type="project" value="GO_Central"/>
</dbReference>
<dbReference type="SMART" id="SM00962">
    <property type="entry name" value="SRP54"/>
    <property type="match status" value="1"/>
</dbReference>
<dbReference type="eggNOG" id="KOG0780">
    <property type="taxonomic scope" value="Eukaryota"/>
</dbReference>